<organism evidence="5 6">
    <name type="scientific">Streptomyces fragilis</name>
    <dbReference type="NCBI Taxonomy" id="67301"/>
    <lineage>
        <taxon>Bacteria</taxon>
        <taxon>Bacillati</taxon>
        <taxon>Actinomycetota</taxon>
        <taxon>Actinomycetes</taxon>
        <taxon>Kitasatosporales</taxon>
        <taxon>Streptomycetaceae</taxon>
        <taxon>Streptomyces</taxon>
    </lineage>
</organism>
<keyword evidence="1" id="KW-0547">Nucleotide-binding</keyword>
<dbReference type="InterPro" id="IPR016032">
    <property type="entry name" value="Sig_transdc_resp-reg_C-effctor"/>
</dbReference>
<dbReference type="Pfam" id="PF13191">
    <property type="entry name" value="AAA_16"/>
    <property type="match status" value="1"/>
</dbReference>
<evidence type="ECO:0000256" key="1">
    <source>
        <dbReference type="ARBA" id="ARBA00022741"/>
    </source>
</evidence>
<evidence type="ECO:0000313" key="5">
    <source>
        <dbReference type="EMBL" id="MEU3554822.1"/>
    </source>
</evidence>
<dbReference type="InterPro" id="IPR036388">
    <property type="entry name" value="WH-like_DNA-bd_sf"/>
</dbReference>
<feature type="region of interest" description="Disordered" evidence="3">
    <location>
        <begin position="694"/>
        <end position="730"/>
    </location>
</feature>
<keyword evidence="6" id="KW-1185">Reference proteome</keyword>
<accession>A0ABV2YGG9</accession>
<evidence type="ECO:0000259" key="4">
    <source>
        <dbReference type="PROSITE" id="PS50043"/>
    </source>
</evidence>
<dbReference type="PROSITE" id="PS50043">
    <property type="entry name" value="HTH_LUXR_2"/>
    <property type="match status" value="1"/>
</dbReference>
<dbReference type="EMBL" id="JBEZUR010000013">
    <property type="protein sequence ID" value="MEU3554822.1"/>
    <property type="molecule type" value="Genomic_DNA"/>
</dbReference>
<dbReference type="InterPro" id="IPR027417">
    <property type="entry name" value="P-loop_NTPase"/>
</dbReference>
<dbReference type="SUPFAM" id="SSF46894">
    <property type="entry name" value="C-terminal effector domain of the bipartite response regulators"/>
    <property type="match status" value="1"/>
</dbReference>
<dbReference type="RefSeq" id="WP_108952442.1">
    <property type="nucleotide sequence ID" value="NZ_BEVZ01000002.1"/>
</dbReference>
<proteinExistence type="predicted"/>
<evidence type="ECO:0000256" key="2">
    <source>
        <dbReference type="ARBA" id="ARBA00022840"/>
    </source>
</evidence>
<feature type="compositionally biased region" description="Low complexity" evidence="3">
    <location>
        <begin position="717"/>
        <end position="726"/>
    </location>
</feature>
<feature type="region of interest" description="Disordered" evidence="3">
    <location>
        <begin position="1"/>
        <end position="25"/>
    </location>
</feature>
<sequence>MTIDNQSPADPPPTGLPRAFGRSFARGHHQDGPLGRLLDLPAAASVIEIRGERWSGKSTLLADLCRQAADGGWTVAAGSGAAPSLHGVPFGLFVDALDDVLTASDDSDEAGGWPEERSTLLSGVFPTPEQPLPQGLSGDPVGRYRTFRATRQLLGSLGSSGGLLLVLDDVHRADEASVELLSYLLVNPPAGSVVIALAHRPRQADHTLQSLLNQAVADGRAHRLGPPRLTEEAALALLPEDISRVQCELMLAESGHNPGLLKAFAATRTVHGGDRAPVPLPLDVLTDCLRDFRTLSPLGRLVVQAASVLGDTVDPDVLKDVAQIDDEQLRTAIDELIREDLLHTGRLSRRLRFSSPLLRAAAYQSAGPGWRLGAHDRAGRRLARRDSGPVEQARHLGHSAVMGDDDGVDVLRAAAAEILWADPGQAATWARTALDLCGRTRDTGRERLLLAAALIACGRLRDGLAMLESLPQALTATCAARTETAVLEHTALRFLGGHEEAGDRLEAALEAAGDGCAEHRALLLGTALAGALWTGRTWPDSRTAALLDAAGALPDTARGRVCALAAAAAVRAGAVERARTLAAEAAALLDEATDDEAARHLDGLLHLARTESRLGSPEAARAHRERGLRLAESRRLALFVAQFAMDVAVAQERRGERRDAARHAAAAAWAAATTDSAPLLEDARALCERLGPAGDRGPLRALPTGPAGGTQERKAEAAAPVAAGPPRSELGSLSKRELEIAVLVSSGRTNQQIARALAVSHKTVETHLGRIFKKLIVSSRAEVAAMVGRSSGARQRFSADRLHGPALQAG</sequence>
<dbReference type="Proteomes" id="UP001550850">
    <property type="component" value="Unassembled WGS sequence"/>
</dbReference>
<evidence type="ECO:0000256" key="3">
    <source>
        <dbReference type="SAM" id="MobiDB-lite"/>
    </source>
</evidence>
<reference evidence="5 6" key="1">
    <citation type="submission" date="2024-06" db="EMBL/GenBank/DDBJ databases">
        <title>The Natural Products Discovery Center: Release of the First 8490 Sequenced Strains for Exploring Actinobacteria Biosynthetic Diversity.</title>
        <authorList>
            <person name="Kalkreuter E."/>
            <person name="Kautsar S.A."/>
            <person name="Yang D."/>
            <person name="Bader C.D."/>
            <person name="Teijaro C.N."/>
            <person name="Fluegel L."/>
            <person name="Davis C.M."/>
            <person name="Simpson J.R."/>
            <person name="Lauterbach L."/>
            <person name="Steele A.D."/>
            <person name="Gui C."/>
            <person name="Meng S."/>
            <person name="Li G."/>
            <person name="Viehrig K."/>
            <person name="Ye F."/>
            <person name="Su P."/>
            <person name="Kiefer A.F."/>
            <person name="Nichols A."/>
            <person name="Cepeda A.J."/>
            <person name="Yan W."/>
            <person name="Fan B."/>
            <person name="Jiang Y."/>
            <person name="Adhikari A."/>
            <person name="Zheng C.-J."/>
            <person name="Schuster L."/>
            <person name="Cowan T.M."/>
            <person name="Smanski M.J."/>
            <person name="Chevrette M.G."/>
            <person name="De Carvalho L.P.S."/>
            <person name="Shen B."/>
        </authorList>
    </citation>
    <scope>NUCLEOTIDE SEQUENCE [LARGE SCALE GENOMIC DNA]</scope>
    <source>
        <strain evidence="5 6">NPDC038104</strain>
    </source>
</reference>
<evidence type="ECO:0000313" key="6">
    <source>
        <dbReference type="Proteomes" id="UP001550850"/>
    </source>
</evidence>
<gene>
    <name evidence="5" type="ORF">AB0E65_11475</name>
</gene>
<feature type="domain" description="HTH luxR-type" evidence="4">
    <location>
        <begin position="726"/>
        <end position="791"/>
    </location>
</feature>
<name>A0ABV2YGG9_9ACTN</name>
<dbReference type="PRINTS" id="PR00038">
    <property type="entry name" value="HTHLUXR"/>
</dbReference>
<dbReference type="PROSITE" id="PS00622">
    <property type="entry name" value="HTH_LUXR_1"/>
    <property type="match status" value="1"/>
</dbReference>
<dbReference type="Gene3D" id="1.10.10.10">
    <property type="entry name" value="Winged helix-like DNA-binding domain superfamily/Winged helix DNA-binding domain"/>
    <property type="match status" value="1"/>
</dbReference>
<comment type="caution">
    <text evidence="5">The sequence shown here is derived from an EMBL/GenBank/DDBJ whole genome shotgun (WGS) entry which is preliminary data.</text>
</comment>
<dbReference type="PANTHER" id="PTHR16305:SF35">
    <property type="entry name" value="TRANSCRIPTIONAL ACTIVATOR DOMAIN"/>
    <property type="match status" value="1"/>
</dbReference>
<dbReference type="CDD" id="cd06170">
    <property type="entry name" value="LuxR_C_like"/>
    <property type="match status" value="1"/>
</dbReference>
<dbReference type="Pfam" id="PF00196">
    <property type="entry name" value="GerE"/>
    <property type="match status" value="1"/>
</dbReference>
<keyword evidence="2" id="KW-0067">ATP-binding</keyword>
<dbReference type="PANTHER" id="PTHR16305">
    <property type="entry name" value="TESTICULAR SOLUBLE ADENYLYL CYCLASE"/>
    <property type="match status" value="1"/>
</dbReference>
<dbReference type="SUPFAM" id="SSF52540">
    <property type="entry name" value="P-loop containing nucleoside triphosphate hydrolases"/>
    <property type="match status" value="1"/>
</dbReference>
<dbReference type="InterPro" id="IPR000792">
    <property type="entry name" value="Tscrpt_reg_LuxR_C"/>
</dbReference>
<protein>
    <submittedName>
        <fullName evidence="5">LuxR family transcriptional regulator</fullName>
    </submittedName>
</protein>
<dbReference type="SMART" id="SM00421">
    <property type="entry name" value="HTH_LUXR"/>
    <property type="match status" value="1"/>
</dbReference>
<dbReference type="InterPro" id="IPR041664">
    <property type="entry name" value="AAA_16"/>
</dbReference>